<feature type="domain" description="Reverse transcriptase Ty1/copia-type" evidence="2">
    <location>
        <begin position="812"/>
        <end position="1042"/>
    </location>
</feature>
<name>A0AAJ8BWK8_ASPNG</name>
<feature type="region of interest" description="Disordered" evidence="1">
    <location>
        <begin position="669"/>
        <end position="710"/>
    </location>
</feature>
<proteinExistence type="predicted"/>
<evidence type="ECO:0008006" key="5">
    <source>
        <dbReference type="Google" id="ProtNLM"/>
    </source>
</evidence>
<organism evidence="4">
    <name type="scientific">Aspergillus niger</name>
    <dbReference type="NCBI Taxonomy" id="5061"/>
    <lineage>
        <taxon>Eukaryota</taxon>
        <taxon>Fungi</taxon>
        <taxon>Dikarya</taxon>
        <taxon>Ascomycota</taxon>
        <taxon>Pezizomycotina</taxon>
        <taxon>Eurotiomycetes</taxon>
        <taxon>Eurotiomycetidae</taxon>
        <taxon>Eurotiales</taxon>
        <taxon>Aspergillaceae</taxon>
        <taxon>Aspergillus</taxon>
        <taxon>Aspergillus subgen. Circumdati</taxon>
    </lineage>
</organism>
<reference evidence="4" key="1">
    <citation type="submission" date="2025-02" db="EMBL/GenBank/DDBJ databases">
        <authorList>
            <consortium name="NCBI Genome Project"/>
        </authorList>
    </citation>
    <scope>NUCLEOTIDE SEQUENCE</scope>
</reference>
<dbReference type="Pfam" id="PF07727">
    <property type="entry name" value="RVT_2"/>
    <property type="match status" value="1"/>
</dbReference>
<sequence>MTPSKDPFDIDVSKAVPKLKGQANWLIWQRNLRNYLRSRNSDAWDLLQGKYTLPEEPVLYPEDEDENMRILALNYSILVVLGTTCEASPAARFQNCDSVLKAYVLLQEAYETSNFATVVRLYNKWAFICYKSTSSQEIFLTRYADALNELHGTKIINDHTELLQFFTAIQDVPALQPRTKCLLNLNKKTTASTQINIVTTSTPSAPPSGTPSANAININFNFLNAYAVSVRFNAATVAQEDQHPNHSHDWMLDSGTVKTITYFKHYFTSFTSCVRTAKPATDEAFQTVGYSTISIEFVDEQNRPCRLLEIDCACTTSRKAIQGLYLYGALIHSPPSDLTVNTVKKTVFLLISIYLAHRRTAHASERKIHDSVKHVIGFDIKKDILPAPCKPYLRGKGQVLSVSHTEPRDLGLRVGNLIYTDICRLLSTRGRTGVYYFIIFTDHASRYCWIFLLKEHIKSCISVMADNQLPYFLWNHTILAVNYIQNRLVHSAIGKTPYEALYGVQPDISRWKALGCRCWHLTPKKTRDKLEDHMQEGRFVGYSESVYKIYDIRTRQIMYARDVIFNEEPVSQLPSATSTYDLDSARHGEANTEAPVQEDPRRWSPFDIPSQHQQPVPVPFPSYPAADEQDSSEEPDWLLEYKQTGVLPPLPAINDTVRNATPEPAVVVEDNESEDQLVAADPPAISTSRTEPAPVSEQPLRRSTRTRRPSRALLESLESHTISVNDDPDLNTDAFYKLLIDNHLTNALFLETAATQPPASPQAGGATSTKEPTSQDTGYTPTSYADAMACAEASKWREAVHREMREQIKQGTFRVVPRPRNTRLLPLKWVFKIKHDGTYKARLVVKGFRQRAGKDYQIGEIYAAVAKSVSFKTFIALAAKLHWILHHLDVATAFLNAELRESIHIELPDGFQENGMCGELVKSLYGLKQAPREWYNMLHDFLVANGFKCLHADHSVFAGKGLFILVYVDDILLLAPDGTVVDAFKTLLAKLVKFTDNGPCTRFLGVDIIQTDEGIYLSQKSYIQDCLKRFGLSTCKTSPIPYNSKNPLSKYNGTADPDDIKVYQERNGALIWIMVNTRPDIAYATSKLSSFASNPAKPHLQAMNLVWRYLTGSLDRCPFYRRGGPGLVGFCDANWAGPHSLNATSTSGYVFQLAGGPISWSSKKQTAIALSSTESEYIAQAVATQELIWLQLLFTELDIQRSKATSVLMSRPTIIHADNQSAIALTKNPEFHARTKHVSIKWHFIRREVRAKNVEFVYISTIEQAADGLTKPLERLAYSRFIKQLGMVDRG</sequence>
<reference evidence="4" key="2">
    <citation type="submission" date="2025-08" db="UniProtKB">
        <authorList>
            <consortium name="RefSeq"/>
        </authorList>
    </citation>
    <scope>IDENTIFICATION</scope>
</reference>
<dbReference type="SUPFAM" id="SSF56672">
    <property type="entry name" value="DNA/RNA polymerases"/>
    <property type="match status" value="1"/>
</dbReference>
<dbReference type="PANTHER" id="PTHR11439">
    <property type="entry name" value="GAG-POL-RELATED RETROTRANSPOSON"/>
    <property type="match status" value="1"/>
</dbReference>
<dbReference type="CDD" id="cd09272">
    <property type="entry name" value="RNase_HI_RT_Ty1"/>
    <property type="match status" value="1"/>
</dbReference>
<feature type="region of interest" description="Disordered" evidence="1">
    <location>
        <begin position="588"/>
        <end position="633"/>
    </location>
</feature>
<dbReference type="InterPro" id="IPR043502">
    <property type="entry name" value="DNA/RNA_pol_sf"/>
</dbReference>
<evidence type="ECO:0000256" key="1">
    <source>
        <dbReference type="SAM" id="MobiDB-lite"/>
    </source>
</evidence>
<evidence type="ECO:0000259" key="3">
    <source>
        <dbReference type="Pfam" id="PF25597"/>
    </source>
</evidence>
<dbReference type="GeneID" id="84590678"/>
<dbReference type="SUPFAM" id="SSF53098">
    <property type="entry name" value="Ribonuclease H-like"/>
    <property type="match status" value="1"/>
</dbReference>
<dbReference type="Pfam" id="PF25597">
    <property type="entry name" value="SH3_retrovirus"/>
    <property type="match status" value="1"/>
</dbReference>
<dbReference type="PANTHER" id="PTHR11439:SF483">
    <property type="entry name" value="PEPTIDE SYNTHASE GLIP-LIKE, PUTATIVE (AFU_ORTHOLOGUE AFUA_3G12920)-RELATED"/>
    <property type="match status" value="1"/>
</dbReference>
<dbReference type="InterPro" id="IPR057670">
    <property type="entry name" value="SH3_retrovirus"/>
</dbReference>
<protein>
    <recommendedName>
        <fullName evidence="5">Reverse transcriptase Ty1/copia-type domain-containing protein</fullName>
    </recommendedName>
</protein>
<evidence type="ECO:0000313" key="4">
    <source>
        <dbReference type="RefSeq" id="XP_059603585.1"/>
    </source>
</evidence>
<gene>
    <name evidence="4" type="ORF">An03g03110</name>
</gene>
<dbReference type="VEuPathDB" id="FungiDB:An03g03110"/>
<dbReference type="InterPro" id="IPR012337">
    <property type="entry name" value="RNaseH-like_sf"/>
</dbReference>
<accession>A0AAJ8BWK8</accession>
<dbReference type="RefSeq" id="XP_059603585.1">
    <property type="nucleotide sequence ID" value="XM_059747004.1"/>
</dbReference>
<evidence type="ECO:0000259" key="2">
    <source>
        <dbReference type="Pfam" id="PF07727"/>
    </source>
</evidence>
<feature type="region of interest" description="Disordered" evidence="1">
    <location>
        <begin position="755"/>
        <end position="780"/>
    </location>
</feature>
<dbReference type="InterPro" id="IPR013103">
    <property type="entry name" value="RVT_2"/>
</dbReference>
<feature type="compositionally biased region" description="Polar residues" evidence="1">
    <location>
        <begin position="769"/>
        <end position="780"/>
    </location>
</feature>
<feature type="domain" description="Retroviral polymerase SH3-like" evidence="3">
    <location>
        <begin position="516"/>
        <end position="570"/>
    </location>
</feature>
<dbReference type="KEGG" id="ang:An03g03110"/>
<feature type="compositionally biased region" description="Low complexity" evidence="1">
    <location>
        <begin position="755"/>
        <end position="768"/>
    </location>
</feature>